<feature type="domain" description="GIY-YIG" evidence="2">
    <location>
        <begin position="2"/>
        <end position="79"/>
    </location>
</feature>
<keyword evidence="3" id="KW-0540">Nuclease</keyword>
<dbReference type="AlphaFoldDB" id="A0A4R6MDA3"/>
<proteinExistence type="inferred from homology"/>
<evidence type="ECO:0000313" key="4">
    <source>
        <dbReference type="Proteomes" id="UP000294656"/>
    </source>
</evidence>
<comment type="caution">
    <text evidence="3">The sequence shown here is derived from an EMBL/GenBank/DDBJ whole genome shotgun (WGS) entry which is preliminary data.</text>
</comment>
<dbReference type="InterPro" id="IPR050190">
    <property type="entry name" value="UPF0213_domain"/>
</dbReference>
<dbReference type="PANTHER" id="PTHR34477">
    <property type="entry name" value="UPF0213 PROTEIN YHBQ"/>
    <property type="match status" value="1"/>
</dbReference>
<dbReference type="PANTHER" id="PTHR34477:SF1">
    <property type="entry name" value="UPF0213 PROTEIN YHBQ"/>
    <property type="match status" value="1"/>
</dbReference>
<accession>A0A4R6MDA3</accession>
<reference evidence="3 4" key="1">
    <citation type="submission" date="2019-03" db="EMBL/GenBank/DDBJ databases">
        <title>Genomic Encyclopedia of Type Strains, Phase III (KMG-III): the genomes of soil and plant-associated and newly described type strains.</title>
        <authorList>
            <person name="Whitman W."/>
        </authorList>
    </citation>
    <scope>NUCLEOTIDE SEQUENCE [LARGE SCALE GENOMIC DNA]</scope>
    <source>
        <strain evidence="3 4">CECT 7378</strain>
    </source>
</reference>
<comment type="similarity">
    <text evidence="1">Belongs to the UPF0213 family.</text>
</comment>
<dbReference type="InterPro" id="IPR035901">
    <property type="entry name" value="GIY-YIG_endonuc_sf"/>
</dbReference>
<evidence type="ECO:0000259" key="2">
    <source>
        <dbReference type="PROSITE" id="PS50164"/>
    </source>
</evidence>
<protein>
    <submittedName>
        <fullName evidence="3">Putative endonuclease</fullName>
    </submittedName>
</protein>
<keyword evidence="3" id="KW-0255">Endonuclease</keyword>
<dbReference type="InterPro" id="IPR000305">
    <property type="entry name" value="GIY-YIG_endonuc"/>
</dbReference>
<name>A0A4R6MDA3_9GAMM</name>
<evidence type="ECO:0000313" key="3">
    <source>
        <dbReference type="EMBL" id="TDO98690.1"/>
    </source>
</evidence>
<keyword evidence="4" id="KW-1185">Reference proteome</keyword>
<dbReference type="RefSeq" id="WP_133502922.1">
    <property type="nucleotide sequence ID" value="NZ_SNXC01000010.1"/>
</dbReference>
<organism evidence="3 4">
    <name type="scientific">Marinomonas balearica</name>
    <dbReference type="NCBI Taxonomy" id="491947"/>
    <lineage>
        <taxon>Bacteria</taxon>
        <taxon>Pseudomonadati</taxon>
        <taxon>Pseudomonadota</taxon>
        <taxon>Gammaproteobacteria</taxon>
        <taxon>Oceanospirillales</taxon>
        <taxon>Oceanospirillaceae</taxon>
        <taxon>Marinomonas</taxon>
    </lineage>
</organism>
<gene>
    <name evidence="3" type="ORF">DFP79_1102</name>
</gene>
<dbReference type="Pfam" id="PF01541">
    <property type="entry name" value="GIY-YIG"/>
    <property type="match status" value="1"/>
</dbReference>
<keyword evidence="3" id="KW-0378">Hydrolase</keyword>
<dbReference type="GO" id="GO:0004519">
    <property type="term" value="F:endonuclease activity"/>
    <property type="evidence" value="ECO:0007669"/>
    <property type="project" value="UniProtKB-KW"/>
</dbReference>
<sequence>MNNWSLYLVRTRLNTLYTGITTDVERRFGEHCSGGPKSARYLRGKGPLILVWHENVGSKSDASKLEYRLKKCSKSEKEKLATGQVSLGSLLAK</sequence>
<dbReference type="OrthoDB" id="9797095at2"/>
<dbReference type="SUPFAM" id="SSF82771">
    <property type="entry name" value="GIY-YIG endonuclease"/>
    <property type="match status" value="1"/>
</dbReference>
<dbReference type="EMBL" id="SNXC01000010">
    <property type="protein sequence ID" value="TDO98690.1"/>
    <property type="molecule type" value="Genomic_DNA"/>
</dbReference>
<dbReference type="PROSITE" id="PS50164">
    <property type="entry name" value="GIY_YIG"/>
    <property type="match status" value="1"/>
</dbReference>
<dbReference type="Proteomes" id="UP000294656">
    <property type="component" value="Unassembled WGS sequence"/>
</dbReference>
<dbReference type="Gene3D" id="3.40.1440.10">
    <property type="entry name" value="GIY-YIG endonuclease"/>
    <property type="match status" value="1"/>
</dbReference>
<evidence type="ECO:0000256" key="1">
    <source>
        <dbReference type="ARBA" id="ARBA00007435"/>
    </source>
</evidence>
<dbReference type="CDD" id="cd10456">
    <property type="entry name" value="GIY-YIG_UPF0213"/>
    <property type="match status" value="1"/>
</dbReference>